<dbReference type="AlphaFoldDB" id="A0A4R2L8L1"/>
<protein>
    <recommendedName>
        <fullName evidence="3">Toxin CptA</fullName>
    </recommendedName>
</protein>
<dbReference type="RefSeq" id="WP_132543524.1">
    <property type="nucleotide sequence ID" value="NZ_SLWY01000014.1"/>
</dbReference>
<sequence length="123" mass="13621">MLALLGAMHLAAALVVAFLTAAPGPLRGALGAAIAASLVREWRRFVRPAVLALRIAPDDAITLTLRDGAEWPARLIARYVRQRFVLLRLTTARRWWPYAVWVSADTTDAQTLRALRARLTTCF</sequence>
<evidence type="ECO:0008006" key="3">
    <source>
        <dbReference type="Google" id="ProtNLM"/>
    </source>
</evidence>
<proteinExistence type="predicted"/>
<dbReference type="Proteomes" id="UP000295765">
    <property type="component" value="Unassembled WGS sequence"/>
</dbReference>
<name>A0A4R2L8L1_9GAMM</name>
<evidence type="ECO:0000313" key="2">
    <source>
        <dbReference type="Proteomes" id="UP000295765"/>
    </source>
</evidence>
<accession>A0A4R2L8L1</accession>
<evidence type="ECO:0000313" key="1">
    <source>
        <dbReference type="EMBL" id="TCO80426.1"/>
    </source>
</evidence>
<reference evidence="1 2" key="1">
    <citation type="submission" date="2019-03" db="EMBL/GenBank/DDBJ databases">
        <title>Genomic Encyclopedia of Type Strains, Phase IV (KMG-IV): sequencing the most valuable type-strain genomes for metagenomic binning, comparative biology and taxonomic classification.</title>
        <authorList>
            <person name="Goeker M."/>
        </authorList>
    </citation>
    <scope>NUCLEOTIDE SEQUENCE [LARGE SCALE GENOMIC DNA]</scope>
    <source>
        <strain evidence="1 2">DSM 25287</strain>
    </source>
</reference>
<organism evidence="1 2">
    <name type="scientific">Plasticicumulans lactativorans</name>
    <dbReference type="NCBI Taxonomy" id="1133106"/>
    <lineage>
        <taxon>Bacteria</taxon>
        <taxon>Pseudomonadati</taxon>
        <taxon>Pseudomonadota</taxon>
        <taxon>Gammaproteobacteria</taxon>
        <taxon>Candidatus Competibacteraceae</taxon>
        <taxon>Plasticicumulans</taxon>
    </lineage>
</organism>
<keyword evidence="2" id="KW-1185">Reference proteome</keyword>
<dbReference type="EMBL" id="SLWY01000014">
    <property type="protein sequence ID" value="TCO80426.1"/>
    <property type="molecule type" value="Genomic_DNA"/>
</dbReference>
<gene>
    <name evidence="1" type="ORF">EV699_11470</name>
</gene>
<comment type="caution">
    <text evidence="1">The sequence shown here is derived from an EMBL/GenBank/DDBJ whole genome shotgun (WGS) entry which is preliminary data.</text>
</comment>